<keyword evidence="5" id="KW-1278">Translocase</keyword>
<keyword evidence="6" id="KW-0472">Membrane</keyword>
<dbReference type="Proteomes" id="UP000003980">
    <property type="component" value="Unassembled WGS sequence"/>
</dbReference>
<dbReference type="InterPro" id="IPR015853">
    <property type="entry name" value="ABC_transpr_FbpC"/>
</dbReference>
<dbReference type="AlphaFoldDB" id="H2C4K4"/>
<dbReference type="OrthoDB" id="18368at2157"/>
<evidence type="ECO:0000256" key="3">
    <source>
        <dbReference type="ARBA" id="ARBA00022741"/>
    </source>
</evidence>
<dbReference type="SUPFAM" id="SSF50331">
    <property type="entry name" value="MOP-like"/>
    <property type="match status" value="1"/>
</dbReference>
<dbReference type="GO" id="GO:0005524">
    <property type="term" value="F:ATP binding"/>
    <property type="evidence" value="ECO:0007669"/>
    <property type="project" value="UniProtKB-KW"/>
</dbReference>
<dbReference type="FunFam" id="3.40.50.300:FF:000042">
    <property type="entry name" value="Maltose/maltodextrin ABC transporter, ATP-binding protein"/>
    <property type="match status" value="1"/>
</dbReference>
<dbReference type="InterPro" id="IPR017871">
    <property type="entry name" value="ABC_transporter-like_CS"/>
</dbReference>
<keyword evidence="4" id="KW-0067">ATP-binding</keyword>
<dbReference type="PROSITE" id="PS50893">
    <property type="entry name" value="ABC_TRANSPORTER_2"/>
    <property type="match status" value="1"/>
</dbReference>
<dbReference type="EMBL" id="JH597761">
    <property type="protein sequence ID" value="EHP71022.1"/>
    <property type="molecule type" value="Genomic_DNA"/>
</dbReference>
<feature type="domain" description="ABC transporter" evidence="7">
    <location>
        <begin position="3"/>
        <end position="232"/>
    </location>
</feature>
<dbReference type="PANTHER" id="PTHR43875:SF15">
    <property type="entry name" value="TREHALOSE IMPORT ATP-BINDING PROTEIN SUGC"/>
    <property type="match status" value="1"/>
</dbReference>
<name>H2C4K4_9CREN</name>
<sequence length="319" mass="35791">MSVEIKGVSKRYGKVVALDEIKLSIEKGEFFVILGPSGSGKTTLLRVLAGLETVDRGEIILDGRDVTRVPASRREVAMVFQNYALYPHKTVMENLTMPVESEMSREEARELAESIARKLNIAELLNRYPNELSGGQQQRVALARALMKRPKLFLMDEPLSNLDAIQRISARKLIKDIQRDNSITTVYVTHDQVEAMALADRVGIMDSGRLIQVGTPEEVYNNVANDFVASFFGNPPMSLLSGEFLGIKGRIGIRPEDVVIGEGELRGRVSEVEFWGDRYLVYLEINGSEMRAFHGSRLRVGEQVRFTVRRYSGPWDDGK</sequence>
<dbReference type="InterPro" id="IPR003439">
    <property type="entry name" value="ABC_transporter-like_ATP-bd"/>
</dbReference>
<evidence type="ECO:0000256" key="2">
    <source>
        <dbReference type="ARBA" id="ARBA00022475"/>
    </source>
</evidence>
<dbReference type="GO" id="GO:0055052">
    <property type="term" value="C:ATP-binding cassette (ABC) transporter complex, substrate-binding subunit-containing"/>
    <property type="evidence" value="ECO:0007669"/>
    <property type="project" value="TreeGrafter"/>
</dbReference>
<evidence type="ECO:0000256" key="4">
    <source>
        <dbReference type="ARBA" id="ARBA00022840"/>
    </source>
</evidence>
<evidence type="ECO:0000256" key="1">
    <source>
        <dbReference type="ARBA" id="ARBA00022448"/>
    </source>
</evidence>
<dbReference type="SMART" id="SM00382">
    <property type="entry name" value="AAA"/>
    <property type="match status" value="1"/>
</dbReference>
<dbReference type="RefSeq" id="WP_009072080.1">
    <property type="nucleotide sequence ID" value="NZ_JH597761.1"/>
</dbReference>
<dbReference type="CDD" id="cd03259">
    <property type="entry name" value="ABC_Carb_Solutes_like"/>
    <property type="match status" value="1"/>
</dbReference>
<gene>
    <name evidence="8" type="ORF">MetMK1DRAFT_00015260</name>
</gene>
<dbReference type="Pfam" id="PF00005">
    <property type="entry name" value="ABC_tran"/>
    <property type="match status" value="1"/>
</dbReference>
<dbReference type="InterPro" id="IPR027417">
    <property type="entry name" value="P-loop_NTPase"/>
</dbReference>
<dbReference type="PROSITE" id="PS00211">
    <property type="entry name" value="ABC_TRANSPORTER_1"/>
    <property type="match status" value="1"/>
</dbReference>
<evidence type="ECO:0000313" key="9">
    <source>
        <dbReference type="Proteomes" id="UP000003980"/>
    </source>
</evidence>
<evidence type="ECO:0000313" key="8">
    <source>
        <dbReference type="EMBL" id="EHP71022.1"/>
    </source>
</evidence>
<dbReference type="SUPFAM" id="SSF52540">
    <property type="entry name" value="P-loop containing nucleoside triphosphate hydrolases"/>
    <property type="match status" value="1"/>
</dbReference>
<dbReference type="Gene3D" id="3.40.50.300">
    <property type="entry name" value="P-loop containing nucleotide triphosphate hydrolases"/>
    <property type="match status" value="1"/>
</dbReference>
<keyword evidence="8" id="KW-0762">Sugar transport</keyword>
<keyword evidence="3" id="KW-0547">Nucleotide-binding</keyword>
<keyword evidence="1" id="KW-0813">Transport</keyword>
<evidence type="ECO:0000256" key="6">
    <source>
        <dbReference type="ARBA" id="ARBA00023136"/>
    </source>
</evidence>
<dbReference type="Pfam" id="PF08402">
    <property type="entry name" value="TOBE_2"/>
    <property type="match status" value="1"/>
</dbReference>
<dbReference type="Gene3D" id="2.40.50.140">
    <property type="entry name" value="Nucleic acid-binding proteins"/>
    <property type="match status" value="1"/>
</dbReference>
<dbReference type="InterPro" id="IPR012340">
    <property type="entry name" value="NA-bd_OB-fold"/>
</dbReference>
<keyword evidence="2" id="KW-1003">Cell membrane</keyword>
<dbReference type="PANTHER" id="PTHR43875">
    <property type="entry name" value="MALTODEXTRIN IMPORT ATP-BINDING PROTEIN MSMX"/>
    <property type="match status" value="1"/>
</dbReference>
<evidence type="ECO:0000256" key="5">
    <source>
        <dbReference type="ARBA" id="ARBA00022967"/>
    </source>
</evidence>
<dbReference type="eggNOG" id="arCOG00177">
    <property type="taxonomic scope" value="Archaea"/>
</dbReference>
<dbReference type="InterPro" id="IPR003593">
    <property type="entry name" value="AAA+_ATPase"/>
</dbReference>
<keyword evidence="9" id="KW-1185">Reference proteome</keyword>
<dbReference type="GO" id="GO:0016887">
    <property type="term" value="F:ATP hydrolysis activity"/>
    <property type="evidence" value="ECO:0007669"/>
    <property type="project" value="InterPro"/>
</dbReference>
<evidence type="ECO:0000259" key="7">
    <source>
        <dbReference type="PROSITE" id="PS50893"/>
    </source>
</evidence>
<accession>H2C4K4</accession>
<dbReference type="HOGENOM" id="CLU_000604_1_1_2"/>
<reference evidence="8 9" key="1">
    <citation type="submission" date="2012-01" db="EMBL/GenBank/DDBJ databases">
        <title>Improved High-Quality Draft sequence of Metallosphaera yellowstonensis MK1.</title>
        <authorList>
            <consortium name="US DOE Joint Genome Institute"/>
            <person name="Lucas S."/>
            <person name="Han J."/>
            <person name="Cheng J.-F."/>
            <person name="Goodwin L."/>
            <person name="Pitluck S."/>
            <person name="Peters L."/>
            <person name="Teshima H."/>
            <person name="Detter J.C."/>
            <person name="Han C."/>
            <person name="Tapia R."/>
            <person name="Land M."/>
            <person name="Hauser L."/>
            <person name="Kyrpides N."/>
            <person name="Kozubal M."/>
            <person name="Macur R.E."/>
            <person name="Jay Z."/>
            <person name="Inskeep W."/>
            <person name="Woyke T."/>
        </authorList>
    </citation>
    <scope>NUCLEOTIDE SEQUENCE [LARGE SCALE GENOMIC DNA]</scope>
    <source>
        <strain evidence="8 9">MK1</strain>
    </source>
</reference>
<dbReference type="STRING" id="671065.MetMK1DRAFT_00015260"/>
<dbReference type="InterPro" id="IPR013611">
    <property type="entry name" value="Transp-assoc_OB_typ2"/>
</dbReference>
<dbReference type="InterPro" id="IPR047641">
    <property type="entry name" value="ABC_transpr_MalK/UgpC-like"/>
</dbReference>
<proteinExistence type="predicted"/>
<dbReference type="InterPro" id="IPR008995">
    <property type="entry name" value="Mo/tungstate-bd_C_term_dom"/>
</dbReference>
<dbReference type="GO" id="GO:0015408">
    <property type="term" value="F:ABC-type ferric iron transporter activity"/>
    <property type="evidence" value="ECO:0007669"/>
    <property type="project" value="InterPro"/>
</dbReference>
<organism evidence="8 9">
    <name type="scientific">Metallosphaera yellowstonensis MK1</name>
    <dbReference type="NCBI Taxonomy" id="671065"/>
    <lineage>
        <taxon>Archaea</taxon>
        <taxon>Thermoproteota</taxon>
        <taxon>Thermoprotei</taxon>
        <taxon>Sulfolobales</taxon>
        <taxon>Sulfolobaceae</taxon>
        <taxon>Metallosphaera</taxon>
    </lineage>
</organism>
<protein>
    <submittedName>
        <fullName evidence="8">ATPase component of ABC-type sugar transporter</fullName>
    </submittedName>
</protein>